<proteinExistence type="predicted"/>
<protein>
    <submittedName>
        <fullName evidence="2">Uncharacterized protein</fullName>
    </submittedName>
</protein>
<dbReference type="KEGG" id="chyd:H4K34_11325"/>
<dbReference type="EMBL" id="CP060139">
    <property type="protein sequence ID" value="QNR23014.1"/>
    <property type="molecule type" value="Genomic_DNA"/>
</dbReference>
<dbReference type="RefSeq" id="WP_210757538.1">
    <property type="nucleotide sequence ID" value="NZ_CP060139.1"/>
</dbReference>
<gene>
    <name evidence="1" type="ORF">H4K34_11325</name>
    <name evidence="2" type="ORF">H4K34_11550</name>
</gene>
<sequence length="169" mass="20044">MDWNRPRTTKELYDRFLQFFCIEELVTPECHAKFKNRGNYFFLSRFDPRLLTVILWARESIDRPFYANNWHTANPGETVYDERGLRDNLCDIVQGKTQVYISGHVLGMALDFKVKDMPAPKVRQWFIENQKDCPYPIRLENNLNGVPISWVHLDVCDDPYNSKVHLFNV</sequence>
<dbReference type="AlphaFoldDB" id="A0A7H0VBB6"/>
<accession>A0A7H0VBB6</accession>
<evidence type="ECO:0000313" key="1">
    <source>
        <dbReference type="EMBL" id="QNR22969.1"/>
    </source>
</evidence>
<evidence type="ECO:0000313" key="2">
    <source>
        <dbReference type="EMBL" id="QNR23014.1"/>
    </source>
</evidence>
<dbReference type="EMBL" id="CP060139">
    <property type="protein sequence ID" value="QNR22969.1"/>
    <property type="molecule type" value="Genomic_DNA"/>
</dbReference>
<dbReference type="KEGG" id="chyd:H4K34_11550"/>
<dbReference type="InterPro" id="IPR009045">
    <property type="entry name" value="Zn_M74/Hedgehog-like"/>
</dbReference>
<name>A0A7H0VBB6_9FLAO</name>
<keyword evidence="3" id="KW-1185">Reference proteome</keyword>
<evidence type="ECO:0000313" key="3">
    <source>
        <dbReference type="Proteomes" id="UP000516305"/>
    </source>
</evidence>
<reference evidence="2 3" key="1">
    <citation type="submission" date="2020-08" db="EMBL/GenBank/DDBJ databases">
        <title>Croceimicrobium hydrocarbonivorans gen. nov., sp. nov., a novel marine bacterium isolated from a bacterial consortium that degrades polyethylene terephthalate.</title>
        <authorList>
            <person name="Liu R."/>
        </authorList>
    </citation>
    <scope>NUCLEOTIDE SEQUENCE [LARGE SCALE GENOMIC DNA]</scope>
    <source>
        <strain evidence="2 3">A20-9</strain>
    </source>
</reference>
<dbReference type="Proteomes" id="UP000516305">
    <property type="component" value="Chromosome"/>
</dbReference>
<dbReference type="SUPFAM" id="SSF55166">
    <property type="entry name" value="Hedgehog/DD-peptidase"/>
    <property type="match status" value="1"/>
</dbReference>
<organism evidence="2 3">
    <name type="scientific">Croceimicrobium hydrocarbonivorans</name>
    <dbReference type="NCBI Taxonomy" id="2761580"/>
    <lineage>
        <taxon>Bacteria</taxon>
        <taxon>Pseudomonadati</taxon>
        <taxon>Bacteroidota</taxon>
        <taxon>Flavobacteriia</taxon>
        <taxon>Flavobacteriales</taxon>
        <taxon>Owenweeksiaceae</taxon>
        <taxon>Croceimicrobium</taxon>
    </lineage>
</organism>